<feature type="transmembrane region" description="Helical" evidence="1">
    <location>
        <begin position="12"/>
        <end position="33"/>
    </location>
</feature>
<proteinExistence type="predicted"/>
<keyword evidence="1" id="KW-1133">Transmembrane helix</keyword>
<dbReference type="Proteomes" id="UP000054995">
    <property type="component" value="Unassembled WGS sequence"/>
</dbReference>
<comment type="caution">
    <text evidence="2">The sequence shown here is derived from an EMBL/GenBank/DDBJ whole genome shotgun (WGS) entry which is preliminary data.</text>
</comment>
<sequence>MFTIATVAQPSFIRTATFRHSVLLIMPIIVFLYKKKLYSYYAHSFVTISLVKFRVGKENHAIGTLHGQRASVETSYKFTRYSILCIY</sequence>
<organism evidence="2 3">
    <name type="scientific">Trichinella pseudospiralis</name>
    <name type="common">Parasitic roundworm</name>
    <dbReference type="NCBI Taxonomy" id="6337"/>
    <lineage>
        <taxon>Eukaryota</taxon>
        <taxon>Metazoa</taxon>
        <taxon>Ecdysozoa</taxon>
        <taxon>Nematoda</taxon>
        <taxon>Enoplea</taxon>
        <taxon>Dorylaimia</taxon>
        <taxon>Trichinellida</taxon>
        <taxon>Trichinellidae</taxon>
        <taxon>Trichinella</taxon>
    </lineage>
</organism>
<evidence type="ECO:0000313" key="2">
    <source>
        <dbReference type="EMBL" id="KRY84129.1"/>
    </source>
</evidence>
<accession>A0A0V1FEB7</accession>
<keyword evidence="3" id="KW-1185">Reference proteome</keyword>
<keyword evidence="1" id="KW-0472">Membrane</keyword>
<protein>
    <submittedName>
        <fullName evidence="2">Uncharacterized protein</fullName>
    </submittedName>
</protein>
<reference evidence="2 3" key="1">
    <citation type="submission" date="2015-01" db="EMBL/GenBank/DDBJ databases">
        <title>Evolution of Trichinella species and genotypes.</title>
        <authorList>
            <person name="Korhonen P.K."/>
            <person name="Edoardo P."/>
            <person name="Giuseppe L.R."/>
            <person name="Gasser R.B."/>
        </authorList>
    </citation>
    <scope>NUCLEOTIDE SEQUENCE [LARGE SCALE GENOMIC DNA]</scope>
    <source>
        <strain evidence="2">ISS470</strain>
    </source>
</reference>
<evidence type="ECO:0000256" key="1">
    <source>
        <dbReference type="SAM" id="Phobius"/>
    </source>
</evidence>
<keyword evidence="1" id="KW-0812">Transmembrane</keyword>
<name>A0A0V1FEB7_TRIPS</name>
<evidence type="ECO:0000313" key="3">
    <source>
        <dbReference type="Proteomes" id="UP000054995"/>
    </source>
</evidence>
<dbReference type="AlphaFoldDB" id="A0A0V1FEB7"/>
<dbReference type="EMBL" id="JYDT01000122">
    <property type="protein sequence ID" value="KRY84129.1"/>
    <property type="molecule type" value="Genomic_DNA"/>
</dbReference>
<gene>
    <name evidence="2" type="ORF">T4D_7452</name>
</gene>